<name>A0ABR3EVD4_9AGAR</name>
<comment type="caution">
    <text evidence="1">The sequence shown here is derived from an EMBL/GenBank/DDBJ whole genome shotgun (WGS) entry which is preliminary data.</text>
</comment>
<keyword evidence="2" id="KW-1185">Reference proteome</keyword>
<evidence type="ECO:0000313" key="2">
    <source>
        <dbReference type="Proteomes" id="UP001465976"/>
    </source>
</evidence>
<dbReference type="EMBL" id="JBAHYK010001784">
    <property type="protein sequence ID" value="KAL0566760.1"/>
    <property type="molecule type" value="Genomic_DNA"/>
</dbReference>
<organism evidence="1 2">
    <name type="scientific">Marasmius crinis-equi</name>
    <dbReference type="NCBI Taxonomy" id="585013"/>
    <lineage>
        <taxon>Eukaryota</taxon>
        <taxon>Fungi</taxon>
        <taxon>Dikarya</taxon>
        <taxon>Basidiomycota</taxon>
        <taxon>Agaricomycotina</taxon>
        <taxon>Agaricomycetes</taxon>
        <taxon>Agaricomycetidae</taxon>
        <taxon>Agaricales</taxon>
        <taxon>Marasmiineae</taxon>
        <taxon>Marasmiaceae</taxon>
        <taxon>Marasmius</taxon>
    </lineage>
</organism>
<protein>
    <recommendedName>
        <fullName evidence="3">F-box domain-containing protein</fullName>
    </recommendedName>
</protein>
<evidence type="ECO:0008006" key="3">
    <source>
        <dbReference type="Google" id="ProtNLM"/>
    </source>
</evidence>
<gene>
    <name evidence="1" type="ORF">V5O48_015242</name>
</gene>
<evidence type="ECO:0000313" key="1">
    <source>
        <dbReference type="EMBL" id="KAL0566760.1"/>
    </source>
</evidence>
<proteinExistence type="predicted"/>
<sequence length="432" mass="48299">MTLINLPDDLILEVTSHLEVFGGYSLSLDFQELSVTQLHDVAVHMVKLEKNLSKERPVLRHPPIQTVIDGISWESDSLNNIPGTPLMLLELYRDGRIACYDYERHEMLCAVRAFSSPSQIAPLYHERGRCSRAIQLGDIDRCLSMLHVNYCRDSVTKKWEANMRLVPIPTPIAGSHSKLPTPPYNSAVVTDSKVVAYTARNYGPDGNGTLYLEVVALNVATGVSTRISTGIALNTPSETFVRYQPAALKDRNLFLLSEKSGCTHIWRIPDSLLPYDGHVVEPRIAFPLGSENDIGRQHRGSMRCPHTDIKPPLGHSEGDSHFEPDRDATTADLLADHLFCNTDVTVASVSWQARDMVDMSVSSLLYISCLYDFAKQLILTRYHDSPVRVTHHILELPKDFELGRVRKVSFDEGLGVVFLVVVKGQLLVLKYA</sequence>
<reference evidence="1 2" key="1">
    <citation type="submission" date="2024-02" db="EMBL/GenBank/DDBJ databases">
        <title>A draft genome for the cacao thread blight pathogen Marasmius crinis-equi.</title>
        <authorList>
            <person name="Cohen S.P."/>
            <person name="Baruah I.K."/>
            <person name="Amoako-Attah I."/>
            <person name="Bukari Y."/>
            <person name="Meinhardt L.W."/>
            <person name="Bailey B.A."/>
        </authorList>
    </citation>
    <scope>NUCLEOTIDE SEQUENCE [LARGE SCALE GENOMIC DNA]</scope>
    <source>
        <strain evidence="1 2">GH-76</strain>
    </source>
</reference>
<dbReference type="Proteomes" id="UP001465976">
    <property type="component" value="Unassembled WGS sequence"/>
</dbReference>
<accession>A0ABR3EVD4</accession>